<dbReference type="Pfam" id="PF12652">
    <property type="entry name" value="CotJB"/>
    <property type="match status" value="1"/>
</dbReference>
<accession>A0A9D1NGU7</accession>
<reference evidence="2" key="2">
    <citation type="journal article" date="2021" name="PeerJ">
        <title>Extensive microbial diversity within the chicken gut microbiome revealed by metagenomics and culture.</title>
        <authorList>
            <person name="Gilroy R."/>
            <person name="Ravi A."/>
            <person name="Getino M."/>
            <person name="Pursley I."/>
            <person name="Horton D.L."/>
            <person name="Alikhan N.F."/>
            <person name="Baker D."/>
            <person name="Gharbi K."/>
            <person name="Hall N."/>
            <person name="Watson M."/>
            <person name="Adriaenssens E.M."/>
            <person name="Foster-Nyarko E."/>
            <person name="Jarju S."/>
            <person name="Secka A."/>
            <person name="Antonio M."/>
            <person name="Oren A."/>
            <person name="Chaudhuri R.R."/>
            <person name="La Ragione R."/>
            <person name="Hildebrand F."/>
            <person name="Pallen M.J."/>
        </authorList>
    </citation>
    <scope>NUCLEOTIDE SEQUENCE</scope>
    <source>
        <strain evidence="2">4920</strain>
    </source>
</reference>
<evidence type="ECO:0000313" key="3">
    <source>
        <dbReference type="Proteomes" id="UP000886743"/>
    </source>
</evidence>
<dbReference type="InterPro" id="IPR024207">
    <property type="entry name" value="CotJB_dom"/>
</dbReference>
<reference evidence="2" key="1">
    <citation type="submission" date="2020-10" db="EMBL/GenBank/DDBJ databases">
        <authorList>
            <person name="Gilroy R."/>
        </authorList>
    </citation>
    <scope>NUCLEOTIDE SEQUENCE</scope>
    <source>
        <strain evidence="2">4920</strain>
    </source>
</reference>
<keyword evidence="2" id="KW-0167">Capsid protein</keyword>
<evidence type="ECO:0000313" key="2">
    <source>
        <dbReference type="EMBL" id="HIV02882.1"/>
    </source>
</evidence>
<gene>
    <name evidence="2" type="ORF">IAC74_04850</name>
</gene>
<proteinExistence type="predicted"/>
<dbReference type="EMBL" id="DVOF01000140">
    <property type="protein sequence ID" value="HIV02882.1"/>
    <property type="molecule type" value="Genomic_DNA"/>
</dbReference>
<dbReference type="InterPro" id="IPR016571">
    <property type="entry name" value="Spore_coat_assembly_CotJB"/>
</dbReference>
<comment type="caution">
    <text evidence="2">The sequence shown here is derived from an EMBL/GenBank/DDBJ whole genome shotgun (WGS) entry which is preliminary data.</text>
</comment>
<sequence>MDMMNMTQPQSERARRLRDIQNYNFTAYDLALYLNTHPTDKKALEMHSDIVKKLNQAMKDFEKDFGPLTHTANDSTENWKWMDDPWPWEAQ</sequence>
<evidence type="ECO:0000259" key="1">
    <source>
        <dbReference type="Pfam" id="PF12652"/>
    </source>
</evidence>
<dbReference type="PIRSF" id="PIRSF010606">
    <property type="entry name" value="Spore_coat_CotJB"/>
    <property type="match status" value="1"/>
</dbReference>
<keyword evidence="2" id="KW-0946">Virion</keyword>
<protein>
    <submittedName>
        <fullName evidence="2">Spore coat protein CotJB</fullName>
    </submittedName>
</protein>
<feature type="domain" description="Protein CotJB" evidence="1">
    <location>
        <begin position="16"/>
        <end position="89"/>
    </location>
</feature>
<name>A0A9D1NGU7_9FIRM</name>
<organism evidence="2 3">
    <name type="scientific">Candidatus Aphodoplasma excrementigallinarum</name>
    <dbReference type="NCBI Taxonomy" id="2840673"/>
    <lineage>
        <taxon>Bacteria</taxon>
        <taxon>Bacillati</taxon>
        <taxon>Bacillota</taxon>
        <taxon>Clostridia</taxon>
        <taxon>Eubacteriales</taxon>
        <taxon>Candidatus Aphodoplasma</taxon>
    </lineage>
</organism>
<dbReference type="Proteomes" id="UP000886743">
    <property type="component" value="Unassembled WGS sequence"/>
</dbReference>
<dbReference type="AlphaFoldDB" id="A0A9D1NGU7"/>